<accession>A0ABT1ZEN3</accession>
<evidence type="ECO:0000256" key="5">
    <source>
        <dbReference type="ARBA" id="ARBA00023136"/>
    </source>
</evidence>
<proteinExistence type="predicted"/>
<comment type="subcellular location">
    <subcellularLocation>
        <location evidence="1">Cell membrane</location>
        <topology evidence="1">Multi-pass membrane protein</topology>
    </subcellularLocation>
</comment>
<keyword evidence="5 6" id="KW-0472">Membrane</keyword>
<dbReference type="Pfam" id="PF17991">
    <property type="entry name" value="Thioredoxin_10"/>
    <property type="match status" value="1"/>
</dbReference>
<dbReference type="Gene3D" id="2.60.120.260">
    <property type="entry name" value="Galactose-binding domain-like"/>
    <property type="match status" value="1"/>
</dbReference>
<evidence type="ECO:0000256" key="3">
    <source>
        <dbReference type="ARBA" id="ARBA00022692"/>
    </source>
</evidence>
<dbReference type="InterPro" id="IPR000866">
    <property type="entry name" value="AhpC/TSA"/>
</dbReference>
<feature type="transmembrane region" description="Helical" evidence="6">
    <location>
        <begin position="82"/>
        <end position="104"/>
    </location>
</feature>
<evidence type="ECO:0000256" key="6">
    <source>
        <dbReference type="SAM" id="Phobius"/>
    </source>
</evidence>
<comment type="caution">
    <text evidence="8">The sequence shown here is derived from an EMBL/GenBank/DDBJ whole genome shotgun (WGS) entry which is preliminary data.</text>
</comment>
<dbReference type="PANTHER" id="PTHR42852">
    <property type="entry name" value="THIOL:DISULFIDE INTERCHANGE PROTEIN DSBE"/>
    <property type="match status" value="1"/>
</dbReference>
<feature type="transmembrane region" description="Helical" evidence="6">
    <location>
        <begin position="198"/>
        <end position="218"/>
    </location>
</feature>
<feature type="transmembrane region" description="Helical" evidence="6">
    <location>
        <begin position="52"/>
        <end position="76"/>
    </location>
</feature>
<dbReference type="PANTHER" id="PTHR42852:SF13">
    <property type="entry name" value="PROTEIN DIPZ"/>
    <property type="match status" value="1"/>
</dbReference>
<evidence type="ECO:0000256" key="1">
    <source>
        <dbReference type="ARBA" id="ARBA00004651"/>
    </source>
</evidence>
<evidence type="ECO:0000259" key="7">
    <source>
        <dbReference type="PROSITE" id="PS51352"/>
    </source>
</evidence>
<dbReference type="InterPro" id="IPR013766">
    <property type="entry name" value="Thioredoxin_domain"/>
</dbReference>
<dbReference type="Pfam" id="PF02683">
    <property type="entry name" value="DsbD_TM"/>
    <property type="match status" value="1"/>
</dbReference>
<keyword evidence="4 6" id="KW-1133">Transmembrane helix</keyword>
<keyword evidence="9" id="KW-1185">Reference proteome</keyword>
<dbReference type="EMBL" id="JANTHX010000005">
    <property type="protein sequence ID" value="MCS0499171.1"/>
    <property type="molecule type" value="Genomic_DNA"/>
</dbReference>
<feature type="transmembrane region" description="Helical" evidence="6">
    <location>
        <begin position="125"/>
        <end position="149"/>
    </location>
</feature>
<evidence type="ECO:0000256" key="2">
    <source>
        <dbReference type="ARBA" id="ARBA00022475"/>
    </source>
</evidence>
<dbReference type="Gene3D" id="3.40.30.10">
    <property type="entry name" value="Glutaredoxin"/>
    <property type="match status" value="1"/>
</dbReference>
<dbReference type="CDD" id="cd03012">
    <property type="entry name" value="TlpA_like_DipZ_like"/>
    <property type="match status" value="1"/>
</dbReference>
<organism evidence="8 9">
    <name type="scientific">Protaetiibacter mangrovi</name>
    <dbReference type="NCBI Taxonomy" id="2970926"/>
    <lineage>
        <taxon>Bacteria</taxon>
        <taxon>Bacillati</taxon>
        <taxon>Actinomycetota</taxon>
        <taxon>Actinomycetes</taxon>
        <taxon>Micrococcales</taxon>
        <taxon>Microbacteriaceae</taxon>
        <taxon>Protaetiibacter</taxon>
    </lineage>
</organism>
<sequence>MTLVFIGLVGGLLTGISPCILPVLPVVFLGGATRGTAGTAAADARPSRARPLLIVLGLTLSFAVFTLFGTVVLTLLHLPADLIRWLGLIVLVLLGLAMIVPAVGHLVEKPFAWIPQRYVDPDRGGFVLGLALGAVFVPCAGPVLAAITVAGATGALGWGTVTLTLAFAVGCAIPLLVFALAGQQLVTRIAAFRKRQRLVQIVSGSVMIALAIALTFNVTDLIQRTIPNYTEAVAAAAGSGVKSALGGERSGADKLLHCQIEASYDVIDGDDCGPAPEFAGIEQWLNTPGDAPLTMAGLEGRVVLVDFWAYSCINCQRELPHVEAWANAYADAGLTVVGVHTPEYAFEHVPDNVKAGAERIGVTFPIALDNDYGTWNAYDNDVWPATYLVDATGTIRYVLYGEGSYSYEEELIRQLLTEANPDVALPASVQLPVTTPTDPAQSRETYLGADRSQFYAGSGDYSPGTRAFDDARGLPDGGYQLTGTWTIGSESITAGEDASIALNYHAAKVYLNVGGEGTLRVTSGAITTTIEVSGPPNIRTVVSTTAPDDGEVTIELSPGLAAYSFTFG</sequence>
<dbReference type="SUPFAM" id="SSF52833">
    <property type="entry name" value="Thioredoxin-like"/>
    <property type="match status" value="1"/>
</dbReference>
<evidence type="ECO:0000313" key="9">
    <source>
        <dbReference type="Proteomes" id="UP001205337"/>
    </source>
</evidence>
<name>A0ABT1ZEN3_9MICO</name>
<feature type="transmembrane region" description="Helical" evidence="6">
    <location>
        <begin position="6"/>
        <end position="31"/>
    </location>
</feature>
<protein>
    <submittedName>
        <fullName evidence="8">Cytochrome c biogenesis protein DipZ</fullName>
    </submittedName>
</protein>
<keyword evidence="3 6" id="KW-0812">Transmembrane</keyword>
<dbReference type="RefSeq" id="WP_258798190.1">
    <property type="nucleotide sequence ID" value="NZ_JANTHX010000005.1"/>
</dbReference>
<dbReference type="InterPro" id="IPR041017">
    <property type="entry name" value="Thioredoxin_10"/>
</dbReference>
<dbReference type="Pfam" id="PF00578">
    <property type="entry name" value="AhpC-TSA"/>
    <property type="match status" value="1"/>
</dbReference>
<evidence type="ECO:0000313" key="8">
    <source>
        <dbReference type="EMBL" id="MCS0499171.1"/>
    </source>
</evidence>
<dbReference type="PROSITE" id="PS51352">
    <property type="entry name" value="THIOREDOXIN_2"/>
    <property type="match status" value="1"/>
</dbReference>
<feature type="domain" description="Thioredoxin" evidence="7">
    <location>
        <begin position="269"/>
        <end position="417"/>
    </location>
</feature>
<dbReference type="InterPro" id="IPR050553">
    <property type="entry name" value="Thioredoxin_ResA/DsbE_sf"/>
</dbReference>
<dbReference type="InterPro" id="IPR036249">
    <property type="entry name" value="Thioredoxin-like_sf"/>
</dbReference>
<evidence type="ECO:0000256" key="4">
    <source>
        <dbReference type="ARBA" id="ARBA00022989"/>
    </source>
</evidence>
<gene>
    <name evidence="8" type="ORF">NUH29_06365</name>
</gene>
<reference evidence="8 9" key="1">
    <citation type="submission" date="2022-08" db="EMBL/GenBank/DDBJ databases">
        <authorList>
            <person name="Li F."/>
        </authorList>
    </citation>
    <scope>NUCLEOTIDE SEQUENCE [LARGE SCALE GENOMIC DNA]</scope>
    <source>
        <strain evidence="8 9">10F1B-8-1</strain>
    </source>
</reference>
<dbReference type="Proteomes" id="UP001205337">
    <property type="component" value="Unassembled WGS sequence"/>
</dbReference>
<keyword evidence="2" id="KW-1003">Cell membrane</keyword>
<feature type="transmembrane region" description="Helical" evidence="6">
    <location>
        <begin position="155"/>
        <end position="178"/>
    </location>
</feature>
<dbReference type="InterPro" id="IPR003834">
    <property type="entry name" value="Cyt_c_assmbl_TM_dom"/>
</dbReference>